<dbReference type="GO" id="GO:0008658">
    <property type="term" value="F:penicillin binding"/>
    <property type="evidence" value="ECO:0007669"/>
    <property type="project" value="InterPro"/>
</dbReference>
<sequence>MIFRRPRVESLDPDEYRAWSAEFGGQEPPQPSEAPKPRSRWLRWLPKIAAGLLLVFFGIVAWLAITAPLGKALEPLETPALVLTAADGTPIARRGSFKAKPVDVTKLPDHVGEAFVAIEDRRFYDHIGIDIRGILRAAQANAAAGRVVQGGSTITQQLAKTSFLSLDRSMARKAQEVIIAFWLEAWLTKDEILSRYLSSVYFGDGAYGLRAASEQYFSKEPEQLTLGEAAMLAGLVKAPSRLAPTNNYEAARERGKIVIAAMKEQGLITDAEWRGARRAALRPGRKGLPTGSYFADWAWGEAANSAPDTFGEVKVATTLDSRLQKLAERVVKRNLDRAGWHNVGEAALVAMHPDGRVVAMVGGRDYQKSEFNRAVQAKRQPGSAFKLFVYLAALRSGMNVDSEIEDEPVTIGDWSPKNNDGKYRGPITLKRAFALSSNVAAARLANEVGAGAVRKAARDLGIKDEISDDLTIALGTSTMSLLDLTSAYASVAGGAPPVVPYAVSAPPRDEGVMSRLRALGGDSLPERAALREMMRATIDYGTGTRAKLPVAAFGKTGTTQDSRDAIFVGFAGDLVVGVWVGNDDNSPMKGVLGSTMPAVMWHEFMMEALPEVRQISERQTEERRAREEADAAAQVDLSVLLGPDAEAVLRGEPIDVARAGALLGQLGNVIANTPEDAEGIRAAARALSDRINKAVDERAPEEPPPGP</sequence>
<evidence type="ECO:0000256" key="13">
    <source>
        <dbReference type="ARBA" id="ARBA00034000"/>
    </source>
</evidence>
<reference evidence="18 20" key="1">
    <citation type="submission" date="2018-06" db="EMBL/GenBank/DDBJ databases">
        <title>Complete Genome Sequence of the Microcystin-Degrading Bacterium Sphingosinicella microcystinivorans Strain B-9.</title>
        <authorList>
            <person name="Jin H."/>
            <person name="Nishizawa T."/>
            <person name="Guo Y."/>
            <person name="Nishizawa A."/>
            <person name="Park H."/>
            <person name="Kato H."/>
            <person name="Tsuji K."/>
            <person name="Harada K."/>
        </authorList>
    </citation>
    <scope>NUCLEOTIDE SEQUENCE [LARGE SCALE GENOMIC DNA]</scope>
    <source>
        <strain evidence="18 20">B9</strain>
    </source>
</reference>
<dbReference type="GO" id="GO:0008955">
    <property type="term" value="F:peptidoglycan glycosyltransferase activity"/>
    <property type="evidence" value="ECO:0007669"/>
    <property type="project" value="UniProtKB-EC"/>
</dbReference>
<proteinExistence type="inferred from homology"/>
<dbReference type="PANTHER" id="PTHR32282:SF33">
    <property type="entry name" value="PEPTIDOGLYCAN GLYCOSYLTRANSFERASE"/>
    <property type="match status" value="1"/>
</dbReference>
<organism evidence="18 20">
    <name type="scientific">Sphingosinicella microcystinivorans</name>
    <dbReference type="NCBI Taxonomy" id="335406"/>
    <lineage>
        <taxon>Bacteria</taxon>
        <taxon>Pseudomonadati</taxon>
        <taxon>Pseudomonadota</taxon>
        <taxon>Alphaproteobacteria</taxon>
        <taxon>Sphingomonadales</taxon>
        <taxon>Sphingosinicellaceae</taxon>
        <taxon>Sphingosinicella</taxon>
    </lineage>
</organism>
<dbReference type="InterPro" id="IPR001264">
    <property type="entry name" value="Glyco_trans_51"/>
</dbReference>
<keyword evidence="21" id="KW-1185">Reference proteome</keyword>
<dbReference type="FunFam" id="1.10.3810.10:FF:000001">
    <property type="entry name" value="Penicillin-binding protein 1A"/>
    <property type="match status" value="1"/>
</dbReference>
<evidence type="ECO:0000256" key="5">
    <source>
        <dbReference type="ARBA" id="ARBA00022670"/>
    </source>
</evidence>
<dbReference type="InterPro" id="IPR050396">
    <property type="entry name" value="Glycosyltr_51/Transpeptidase"/>
</dbReference>
<evidence type="ECO:0000256" key="1">
    <source>
        <dbReference type="ARBA" id="ARBA00004752"/>
    </source>
</evidence>
<dbReference type="RefSeq" id="WP_121049274.1">
    <property type="nucleotide sequence ID" value="NZ_AP018711.1"/>
</dbReference>
<dbReference type="GO" id="GO:0009002">
    <property type="term" value="F:serine-type D-Ala-D-Ala carboxypeptidase activity"/>
    <property type="evidence" value="ECO:0007669"/>
    <property type="project" value="UniProtKB-EC"/>
</dbReference>
<keyword evidence="8" id="KW-0378">Hydrolase</keyword>
<evidence type="ECO:0000256" key="14">
    <source>
        <dbReference type="ARBA" id="ARBA00049902"/>
    </source>
</evidence>
<dbReference type="GO" id="GO:0006508">
    <property type="term" value="P:proteolysis"/>
    <property type="evidence" value="ECO:0007669"/>
    <property type="project" value="UniProtKB-KW"/>
</dbReference>
<dbReference type="GO" id="GO:0008360">
    <property type="term" value="P:regulation of cell shape"/>
    <property type="evidence" value="ECO:0007669"/>
    <property type="project" value="UniProtKB-KW"/>
</dbReference>
<evidence type="ECO:0000259" key="16">
    <source>
        <dbReference type="Pfam" id="PF00905"/>
    </source>
</evidence>
<dbReference type="SUPFAM" id="SSF56601">
    <property type="entry name" value="beta-lactamase/transpeptidase-like"/>
    <property type="match status" value="1"/>
</dbReference>
<dbReference type="Pfam" id="PF00912">
    <property type="entry name" value="Transgly"/>
    <property type="match status" value="1"/>
</dbReference>
<evidence type="ECO:0000256" key="15">
    <source>
        <dbReference type="SAM" id="Phobius"/>
    </source>
</evidence>
<dbReference type="Proteomes" id="UP000276029">
    <property type="component" value="Unassembled WGS sequence"/>
</dbReference>
<dbReference type="Pfam" id="PF00905">
    <property type="entry name" value="Transpeptidase"/>
    <property type="match status" value="1"/>
</dbReference>
<dbReference type="EMBL" id="AP018711">
    <property type="protein sequence ID" value="BBE35179.1"/>
    <property type="molecule type" value="Genomic_DNA"/>
</dbReference>
<evidence type="ECO:0000256" key="3">
    <source>
        <dbReference type="ARBA" id="ARBA00007739"/>
    </source>
</evidence>
<feature type="domain" description="Glycosyl transferase family 51" evidence="17">
    <location>
        <begin position="89"/>
        <end position="263"/>
    </location>
</feature>
<dbReference type="NCBIfam" id="TIGR02074">
    <property type="entry name" value="PBP_1a_fam"/>
    <property type="match status" value="1"/>
</dbReference>
<evidence type="ECO:0000313" key="20">
    <source>
        <dbReference type="Proteomes" id="UP000275727"/>
    </source>
</evidence>
<reference evidence="19 21" key="2">
    <citation type="submission" date="2018-10" db="EMBL/GenBank/DDBJ databases">
        <title>Genomic Encyclopedia of Type Strains, Phase IV (KMG-IV): sequencing the most valuable type-strain genomes for metagenomic binning, comparative biology and taxonomic classification.</title>
        <authorList>
            <person name="Goeker M."/>
        </authorList>
    </citation>
    <scope>NUCLEOTIDE SEQUENCE [LARGE SCALE GENOMIC DNA]</scope>
    <source>
        <strain evidence="19 21">DSM 19791</strain>
    </source>
</reference>
<dbReference type="GO" id="GO:0071555">
    <property type="term" value="P:cell wall organization"/>
    <property type="evidence" value="ECO:0007669"/>
    <property type="project" value="UniProtKB-KW"/>
</dbReference>
<protein>
    <submittedName>
        <fullName evidence="19">Penicillin-binding protein 1A</fullName>
    </submittedName>
</protein>
<dbReference type="Proteomes" id="UP000275727">
    <property type="component" value="Chromosome"/>
</dbReference>
<dbReference type="Gene3D" id="1.10.3810.10">
    <property type="entry name" value="Biosynthetic peptidoglycan transglycosylase-like"/>
    <property type="match status" value="1"/>
</dbReference>
<comment type="catalytic activity">
    <reaction evidence="13">
        <text>Preferential cleavage: (Ac)2-L-Lys-D-Ala-|-D-Ala. Also transpeptidation of peptidyl-alanyl moieties that are N-acyl substituents of D-alanine.</text>
        <dbReference type="EC" id="3.4.16.4"/>
    </reaction>
</comment>
<evidence type="ECO:0000256" key="2">
    <source>
        <dbReference type="ARBA" id="ARBA00007090"/>
    </source>
</evidence>
<dbReference type="InterPro" id="IPR023346">
    <property type="entry name" value="Lysozyme-like_dom_sf"/>
</dbReference>
<accession>A0AAD1D7T8</accession>
<evidence type="ECO:0000313" key="21">
    <source>
        <dbReference type="Proteomes" id="UP000276029"/>
    </source>
</evidence>
<name>A0AAD1D7T8_SPHMI</name>
<comment type="catalytic activity">
    <reaction evidence="14">
        <text>[GlcNAc-(1-&gt;4)-Mur2Ac(oyl-L-Ala-gamma-D-Glu-L-Lys-D-Ala-D-Ala)](n)-di-trans,octa-cis-undecaprenyl diphosphate + beta-D-GlcNAc-(1-&gt;4)-Mur2Ac(oyl-L-Ala-gamma-D-Glu-L-Lys-D-Ala-D-Ala)-di-trans,octa-cis-undecaprenyl diphosphate = [GlcNAc-(1-&gt;4)-Mur2Ac(oyl-L-Ala-gamma-D-Glu-L-Lys-D-Ala-D-Ala)](n+1)-di-trans,octa-cis-undecaprenyl diphosphate + di-trans,octa-cis-undecaprenyl diphosphate + H(+)</text>
        <dbReference type="Rhea" id="RHEA:23708"/>
        <dbReference type="Rhea" id="RHEA-COMP:9602"/>
        <dbReference type="Rhea" id="RHEA-COMP:9603"/>
        <dbReference type="ChEBI" id="CHEBI:15378"/>
        <dbReference type="ChEBI" id="CHEBI:58405"/>
        <dbReference type="ChEBI" id="CHEBI:60033"/>
        <dbReference type="ChEBI" id="CHEBI:78435"/>
        <dbReference type="EC" id="2.4.99.28"/>
    </reaction>
</comment>
<gene>
    <name evidence="19" type="ORF">DFR51_1737</name>
    <name evidence="18" type="ORF">SmB9_28370</name>
</gene>
<evidence type="ECO:0000313" key="19">
    <source>
        <dbReference type="EMBL" id="RKS92157.1"/>
    </source>
</evidence>
<keyword evidence="12" id="KW-0961">Cell wall biogenesis/degradation</keyword>
<keyword evidence="10" id="KW-0573">Peptidoglycan synthesis</keyword>
<dbReference type="GO" id="GO:0009252">
    <property type="term" value="P:peptidoglycan biosynthetic process"/>
    <property type="evidence" value="ECO:0007669"/>
    <property type="project" value="UniProtKB-KW"/>
</dbReference>
<keyword evidence="15" id="KW-0812">Transmembrane</keyword>
<evidence type="ECO:0000256" key="12">
    <source>
        <dbReference type="ARBA" id="ARBA00023316"/>
    </source>
</evidence>
<keyword evidence="6" id="KW-0328">Glycosyltransferase</keyword>
<comment type="pathway">
    <text evidence="1">Cell wall biogenesis; peptidoglycan biosynthesis.</text>
</comment>
<dbReference type="KEGG" id="smic:SmB9_28370"/>
<dbReference type="InterPro" id="IPR012338">
    <property type="entry name" value="Beta-lactam/transpept-like"/>
</dbReference>
<dbReference type="InterPro" id="IPR001460">
    <property type="entry name" value="PCN-bd_Tpept"/>
</dbReference>
<feature type="transmembrane region" description="Helical" evidence="15">
    <location>
        <begin position="44"/>
        <end position="65"/>
    </location>
</feature>
<evidence type="ECO:0000256" key="10">
    <source>
        <dbReference type="ARBA" id="ARBA00022984"/>
    </source>
</evidence>
<comment type="similarity">
    <text evidence="3">In the N-terminal section; belongs to the glycosyltransferase 51 family.</text>
</comment>
<evidence type="ECO:0000259" key="17">
    <source>
        <dbReference type="Pfam" id="PF00912"/>
    </source>
</evidence>
<keyword evidence="7" id="KW-0808">Transferase</keyword>
<dbReference type="PANTHER" id="PTHR32282">
    <property type="entry name" value="BINDING PROTEIN TRANSPEPTIDASE, PUTATIVE-RELATED"/>
    <property type="match status" value="1"/>
</dbReference>
<dbReference type="SUPFAM" id="SSF53955">
    <property type="entry name" value="Lysozyme-like"/>
    <property type="match status" value="1"/>
</dbReference>
<evidence type="ECO:0000256" key="8">
    <source>
        <dbReference type="ARBA" id="ARBA00022801"/>
    </source>
</evidence>
<keyword evidence="9" id="KW-0133">Cell shape</keyword>
<dbReference type="EMBL" id="RBWX01000007">
    <property type="protein sequence ID" value="RKS92157.1"/>
    <property type="molecule type" value="Genomic_DNA"/>
</dbReference>
<evidence type="ECO:0000256" key="11">
    <source>
        <dbReference type="ARBA" id="ARBA00023268"/>
    </source>
</evidence>
<keyword evidence="15" id="KW-1133">Transmembrane helix</keyword>
<keyword evidence="15" id="KW-0472">Membrane</keyword>
<keyword evidence="11" id="KW-0511">Multifunctional enzyme</keyword>
<evidence type="ECO:0000256" key="4">
    <source>
        <dbReference type="ARBA" id="ARBA00022645"/>
    </source>
</evidence>
<feature type="domain" description="Penicillin-binding protein transpeptidase" evidence="16">
    <location>
        <begin position="347"/>
        <end position="562"/>
    </location>
</feature>
<dbReference type="AlphaFoldDB" id="A0AAD1D7T8"/>
<dbReference type="Gene3D" id="3.40.710.10">
    <property type="entry name" value="DD-peptidase/beta-lactamase superfamily"/>
    <property type="match status" value="1"/>
</dbReference>
<evidence type="ECO:0000256" key="7">
    <source>
        <dbReference type="ARBA" id="ARBA00022679"/>
    </source>
</evidence>
<keyword evidence="5" id="KW-0645">Protease</keyword>
<dbReference type="GO" id="GO:0030288">
    <property type="term" value="C:outer membrane-bounded periplasmic space"/>
    <property type="evidence" value="ECO:0007669"/>
    <property type="project" value="TreeGrafter"/>
</dbReference>
<dbReference type="InterPro" id="IPR036950">
    <property type="entry name" value="PBP_transglycosylase"/>
</dbReference>
<evidence type="ECO:0000313" key="18">
    <source>
        <dbReference type="EMBL" id="BBE35179.1"/>
    </source>
</evidence>
<evidence type="ECO:0000256" key="6">
    <source>
        <dbReference type="ARBA" id="ARBA00022676"/>
    </source>
</evidence>
<evidence type="ECO:0000256" key="9">
    <source>
        <dbReference type="ARBA" id="ARBA00022960"/>
    </source>
</evidence>
<keyword evidence="4" id="KW-0121">Carboxypeptidase</keyword>
<comment type="similarity">
    <text evidence="2">In the C-terminal section; belongs to the transpeptidase family.</text>
</comment>